<feature type="region of interest" description="Disordered" evidence="1">
    <location>
        <begin position="34"/>
        <end position="61"/>
    </location>
</feature>
<dbReference type="InterPro" id="IPR010262">
    <property type="entry name" value="Arylsulfotransferase_bact"/>
</dbReference>
<dbReference type="InterPro" id="IPR053143">
    <property type="entry name" value="Arylsulfate_ST"/>
</dbReference>
<feature type="compositionally biased region" description="Basic and acidic residues" evidence="1">
    <location>
        <begin position="231"/>
        <end position="258"/>
    </location>
</feature>
<evidence type="ECO:0000313" key="4">
    <source>
        <dbReference type="Proteomes" id="UP000320390"/>
    </source>
</evidence>
<dbReference type="RefSeq" id="WP_145199106.1">
    <property type="nucleotide sequence ID" value="NZ_CP036434.1"/>
</dbReference>
<keyword evidence="2" id="KW-0732">Signal</keyword>
<dbReference type="GO" id="GO:0004062">
    <property type="term" value="F:aryl sulfotransferase activity"/>
    <property type="evidence" value="ECO:0007669"/>
    <property type="project" value="InterPro"/>
</dbReference>
<sequence length="555" mass="61021" precursor="true">MNASARVVPALLILPVLLSTGWIASCTRDAAVPGEGGGSAGAAGSPALVPPPERPAQEDSAPFPGFTLVAPISSKRTHLLDMAGNEVHHWDSPEMAGESCYLTTRGTLLRCREVADHPTFQDAGGFGGGVFEFGPHGEILWEFLWDNDQGLQHHDIEELPNGHVLFVAWDRNTREDALAAGRDPELLEGAEWWSGAIYEVRPTRPVGGEIVWSWHTQDHLVQNYDRELVGYGEPADHPGRIDINGERDPKPPSKKEEADLAAQMKAAGYGGADPEPEPEEAESEPEAEVDPAKAAKEAADKARKDRVRDADWTHFNAVAYNAELDQIAISSRRFDEIWIIDHATTTEEAAGPAGDLLYRFGNAFAYGMGRWSERRFMGQHNVQWIPKGYLGEGNLLVFNNGARPRPWSSIVEWWAPRDENGTYVRMEGQPFGPVQYEWSYQAKEVHSFHAPFISGVQRLPNGNTLICSGPDGRVFEVTQEGETVWEWQNDLELLGPNLEDPDADRMKRALFRVLRYGADAPEIQALRDAGVAIPDSAGEAPPLGASAEASSEEKK</sequence>
<feature type="compositionally biased region" description="Basic and acidic residues" evidence="1">
    <location>
        <begin position="290"/>
        <end position="306"/>
    </location>
</feature>
<feature type="signal peptide" evidence="2">
    <location>
        <begin position="1"/>
        <end position="24"/>
    </location>
</feature>
<keyword evidence="4" id="KW-1185">Reference proteome</keyword>
<dbReference type="Pfam" id="PF05935">
    <property type="entry name" value="Arylsulfotrans"/>
    <property type="match status" value="1"/>
</dbReference>
<dbReference type="Proteomes" id="UP000320390">
    <property type="component" value="Chromosome"/>
</dbReference>
<dbReference type="AlphaFoldDB" id="A0A518EUF3"/>
<protein>
    <submittedName>
        <fullName evidence="3">Arylsulfotransferase (ASST)</fullName>
    </submittedName>
</protein>
<dbReference type="OrthoDB" id="264813at2"/>
<feature type="region of interest" description="Disordered" evidence="1">
    <location>
        <begin position="533"/>
        <end position="555"/>
    </location>
</feature>
<dbReference type="PANTHER" id="PTHR35340">
    <property type="entry name" value="PQQ ENZYME REPEAT PROTEIN-RELATED"/>
    <property type="match status" value="1"/>
</dbReference>
<dbReference type="PANTHER" id="PTHR35340:SF5">
    <property type="entry name" value="ASST-DOMAIN-CONTAINING PROTEIN"/>
    <property type="match status" value="1"/>
</dbReference>
<dbReference type="PROSITE" id="PS51257">
    <property type="entry name" value="PROKAR_LIPOPROTEIN"/>
    <property type="match status" value="1"/>
</dbReference>
<dbReference type="EMBL" id="CP036434">
    <property type="protein sequence ID" value="QDV07720.1"/>
    <property type="molecule type" value="Genomic_DNA"/>
</dbReference>
<reference evidence="3 4" key="1">
    <citation type="submission" date="2019-02" db="EMBL/GenBank/DDBJ databases">
        <title>Deep-cultivation of Planctomycetes and their phenomic and genomic characterization uncovers novel biology.</title>
        <authorList>
            <person name="Wiegand S."/>
            <person name="Jogler M."/>
            <person name="Boedeker C."/>
            <person name="Pinto D."/>
            <person name="Vollmers J."/>
            <person name="Rivas-Marin E."/>
            <person name="Kohn T."/>
            <person name="Peeters S.H."/>
            <person name="Heuer A."/>
            <person name="Rast P."/>
            <person name="Oberbeckmann S."/>
            <person name="Bunk B."/>
            <person name="Jeske O."/>
            <person name="Meyerdierks A."/>
            <person name="Storesund J.E."/>
            <person name="Kallscheuer N."/>
            <person name="Luecker S."/>
            <person name="Lage O.M."/>
            <person name="Pohl T."/>
            <person name="Merkel B.J."/>
            <person name="Hornburger P."/>
            <person name="Mueller R.-W."/>
            <person name="Bruemmer F."/>
            <person name="Labrenz M."/>
            <person name="Spormann A.M."/>
            <person name="Op den Camp H."/>
            <person name="Overmann J."/>
            <person name="Amann R."/>
            <person name="Jetten M.S.M."/>
            <person name="Mascher T."/>
            <person name="Medema M.H."/>
            <person name="Devos D.P."/>
            <person name="Kaster A.-K."/>
            <person name="Ovreas L."/>
            <person name="Rohde M."/>
            <person name="Galperin M.Y."/>
            <person name="Jogler C."/>
        </authorList>
    </citation>
    <scope>NUCLEOTIDE SEQUENCE [LARGE SCALE GENOMIC DNA]</scope>
    <source>
        <strain evidence="3 4">Poly30</strain>
    </source>
</reference>
<evidence type="ECO:0000256" key="2">
    <source>
        <dbReference type="SAM" id="SignalP"/>
    </source>
</evidence>
<organism evidence="3 4">
    <name type="scientific">Saltatorellus ferox</name>
    <dbReference type="NCBI Taxonomy" id="2528018"/>
    <lineage>
        <taxon>Bacteria</taxon>
        <taxon>Pseudomonadati</taxon>
        <taxon>Planctomycetota</taxon>
        <taxon>Planctomycetia</taxon>
        <taxon>Planctomycetia incertae sedis</taxon>
        <taxon>Saltatorellus</taxon>
    </lineage>
</organism>
<accession>A0A518EUF3</accession>
<proteinExistence type="predicted"/>
<dbReference type="SUPFAM" id="SSF63829">
    <property type="entry name" value="Calcium-dependent phosphotriesterase"/>
    <property type="match status" value="1"/>
</dbReference>
<feature type="chain" id="PRO_5022208154" evidence="2">
    <location>
        <begin position="25"/>
        <end position="555"/>
    </location>
</feature>
<evidence type="ECO:0000313" key="3">
    <source>
        <dbReference type="EMBL" id="QDV07720.1"/>
    </source>
</evidence>
<evidence type="ECO:0000256" key="1">
    <source>
        <dbReference type="SAM" id="MobiDB-lite"/>
    </source>
</evidence>
<name>A0A518EUF3_9BACT</name>
<gene>
    <name evidence="3" type="ORF">Poly30_32500</name>
</gene>
<feature type="region of interest" description="Disordered" evidence="1">
    <location>
        <begin position="231"/>
        <end position="306"/>
    </location>
</feature>
<keyword evidence="3" id="KW-0808">Transferase</keyword>
<feature type="compositionally biased region" description="Acidic residues" evidence="1">
    <location>
        <begin position="274"/>
        <end position="289"/>
    </location>
</feature>